<dbReference type="OrthoDB" id="10652510at2759"/>
<accession>A0A0C2J0G3</accession>
<protein>
    <submittedName>
        <fullName evidence="1">Uncharacterized protein</fullName>
    </submittedName>
</protein>
<evidence type="ECO:0000313" key="2">
    <source>
        <dbReference type="Proteomes" id="UP000031668"/>
    </source>
</evidence>
<reference evidence="1 2" key="1">
    <citation type="journal article" date="2014" name="Genome Biol. Evol.">
        <title>The genome of the myxosporean Thelohanellus kitauei shows adaptations to nutrient acquisition within its fish host.</title>
        <authorList>
            <person name="Yang Y."/>
            <person name="Xiong J."/>
            <person name="Zhou Z."/>
            <person name="Huo F."/>
            <person name="Miao W."/>
            <person name="Ran C."/>
            <person name="Liu Y."/>
            <person name="Zhang J."/>
            <person name="Feng J."/>
            <person name="Wang M."/>
            <person name="Wang M."/>
            <person name="Wang L."/>
            <person name="Yao B."/>
        </authorList>
    </citation>
    <scope>NUCLEOTIDE SEQUENCE [LARGE SCALE GENOMIC DNA]</scope>
    <source>
        <strain evidence="1">Wuqing</strain>
    </source>
</reference>
<evidence type="ECO:0000313" key="1">
    <source>
        <dbReference type="EMBL" id="KII71294.1"/>
    </source>
</evidence>
<dbReference type="EMBL" id="JWZT01001813">
    <property type="protein sequence ID" value="KII71294.1"/>
    <property type="molecule type" value="Genomic_DNA"/>
</dbReference>
<dbReference type="AlphaFoldDB" id="A0A0C2J0G3"/>
<name>A0A0C2J0G3_THEKT</name>
<proteinExistence type="predicted"/>
<comment type="caution">
    <text evidence="1">The sequence shown here is derived from an EMBL/GenBank/DDBJ whole genome shotgun (WGS) entry which is preliminary data.</text>
</comment>
<dbReference type="Proteomes" id="UP000031668">
    <property type="component" value="Unassembled WGS sequence"/>
</dbReference>
<organism evidence="1 2">
    <name type="scientific">Thelohanellus kitauei</name>
    <name type="common">Myxosporean</name>
    <dbReference type="NCBI Taxonomy" id="669202"/>
    <lineage>
        <taxon>Eukaryota</taxon>
        <taxon>Metazoa</taxon>
        <taxon>Cnidaria</taxon>
        <taxon>Myxozoa</taxon>
        <taxon>Myxosporea</taxon>
        <taxon>Bivalvulida</taxon>
        <taxon>Platysporina</taxon>
        <taxon>Myxobolidae</taxon>
        <taxon>Thelohanellus</taxon>
    </lineage>
</organism>
<sequence length="634" mass="75949">MQVAQQTEDEAISQFYKVHSKLAIIRERRFNDTSMKLSKLDFNFMATRSEESPELDPSLFTITCPEKYFEELVIMYRVKDQHFLHGLIHYFNANSQIITTYHKVEFFNFLHDSNVIEELINLLSELSNSIDDSEDALIHFDLLITALTYAFNFCKKKFQISHSVSTRIFKHIYSLLLTDFQNPKQINLRKVIKLLRMVVSSFLGDLKHLYKKKQKYMGSKNGKIINFQDSPKMVRSFIPQLEYRKKCLKYQNEIEAPLNVSHRQLASFVQVDNFKELESLYEIIMKRNPLYDNIDEITENLRLPFEKKLYKPRNGVTFIFERFIMIPNDIIKIFGNILKRFEDEHVDETTLKKYQSFGLNCFDFLDENLFENFVNPDRLSQKSYNIKNDLLKEPKISNVFQIKKLEFALSEIQRYRNSIANDISYLLLLIAKQLKSNHGYQVRRFMIEYMYYVRKLQDSRIFDILMQYIADFRSLENCQEFIKLNKLFYSSSPQENPISHTNKDSFDHLKYIELYSLHRKNDRPPGKMDILTKTQKRNYFVKRFTTKLEMIGNVLHMICTLCKHSYSFAEYLKTNYRSLLYNLLIDIKSQKLLYYIPKIHTYLLSVTILKNYYEFDRIFARDEENYCVGIEYYQ</sequence>
<keyword evidence="2" id="KW-1185">Reference proteome</keyword>
<gene>
    <name evidence="1" type="ORF">RF11_08790</name>
</gene>